<evidence type="ECO:0000256" key="9">
    <source>
        <dbReference type="ARBA" id="ARBA00022989"/>
    </source>
</evidence>
<evidence type="ECO:0000256" key="10">
    <source>
        <dbReference type="ARBA" id="ARBA00023004"/>
    </source>
</evidence>
<sequence length="499" mass="55097">MSILGLSRFQFAMTTIFHFFYVPLSIGLALCVAILETMYAVKKHEIYLTMAKFWGKVFLLSFAVGVVTGIIQEFQFGMNWSNYSRFMGDIFGAPLAIEALLAFFLESTFIGVWMFTWDRFKPAVHAVFIWLVCLGSIMSAIWILAANSFMQHPTGFEISKQTGHVKLRSFTDVIGNPQLWRAFPHVIFGAVLTGGMVMLGMAAFGLLRKRTQHSDSDRIFFTKSVRFGAVVALVGAVLTIGAGDLQTQFIIDDQPMKFAATEGLYEDSGDPAAWTPVALIDEGAKTSKGIEIPYMLSLLSYHRLSGGVKGMNTINQELHQQYDGKFGADMNYYVPVNVLFWSFRFMAAVGFGVALVALLALWFTRRNKTTLLRNRWMLWVLGVCTFLPFIGNTGGWLITEMGRYPWIVYGLLTIADGVSPTATVGSLLFTNIVYFLLFLVLGGVMIFYSRRVLLQGPAGDGLPIEDIDGMDGPDGAALHLAPKGTAGAAASHERSVELA</sequence>
<feature type="transmembrane region" description="Helical" evidence="12">
    <location>
        <begin position="20"/>
        <end position="41"/>
    </location>
</feature>
<keyword evidence="11 12" id="KW-0472">Membrane</keyword>
<comment type="similarity">
    <text evidence="2 12">Belongs to the cytochrome ubiquinol oxidase subunit 1 family.</text>
</comment>
<evidence type="ECO:0000256" key="4">
    <source>
        <dbReference type="ARBA" id="ARBA00022475"/>
    </source>
</evidence>
<dbReference type="PANTHER" id="PTHR30365">
    <property type="entry name" value="CYTOCHROME D UBIQUINOL OXIDASE"/>
    <property type="match status" value="1"/>
</dbReference>
<evidence type="ECO:0000256" key="12">
    <source>
        <dbReference type="PIRNR" id="PIRNR006446"/>
    </source>
</evidence>
<keyword evidence="14" id="KW-1185">Reference proteome</keyword>
<dbReference type="GeneID" id="93094575"/>
<evidence type="ECO:0000256" key="7">
    <source>
        <dbReference type="ARBA" id="ARBA00022723"/>
    </source>
</evidence>
<keyword evidence="10 12" id="KW-0408">Iron</keyword>
<dbReference type="Pfam" id="PF01654">
    <property type="entry name" value="Cyt_bd_oxida_I"/>
    <property type="match status" value="1"/>
</dbReference>
<keyword evidence="5 12" id="KW-0349">Heme</keyword>
<dbReference type="STRING" id="1437603.GCA_000771525_01538"/>
<feature type="transmembrane region" description="Helical" evidence="12">
    <location>
        <begin position="227"/>
        <end position="251"/>
    </location>
</feature>
<feature type="transmembrane region" description="Helical" evidence="12">
    <location>
        <begin position="186"/>
        <end position="207"/>
    </location>
</feature>
<comment type="subcellular location">
    <subcellularLocation>
        <location evidence="1">Cell membrane</location>
        <topology evidence="1">Multi-pass membrane protein</topology>
    </subcellularLocation>
</comment>
<dbReference type="GO" id="GO:0009055">
    <property type="term" value="F:electron transfer activity"/>
    <property type="evidence" value="ECO:0007669"/>
    <property type="project" value="UniProtKB-UniRule"/>
</dbReference>
<evidence type="ECO:0000256" key="5">
    <source>
        <dbReference type="ARBA" id="ARBA00022617"/>
    </source>
</evidence>
<keyword evidence="6 12" id="KW-0812">Transmembrane</keyword>
<feature type="transmembrane region" description="Helical" evidence="12">
    <location>
        <begin position="53"/>
        <end position="71"/>
    </location>
</feature>
<keyword evidence="8 12" id="KW-0249">Electron transport</keyword>
<evidence type="ECO:0000256" key="6">
    <source>
        <dbReference type="ARBA" id="ARBA00022692"/>
    </source>
</evidence>
<evidence type="ECO:0000256" key="11">
    <source>
        <dbReference type="ARBA" id="ARBA00023136"/>
    </source>
</evidence>
<dbReference type="GO" id="GO:0046872">
    <property type="term" value="F:metal ion binding"/>
    <property type="evidence" value="ECO:0007669"/>
    <property type="project" value="UniProtKB-UniRule"/>
</dbReference>
<dbReference type="Proteomes" id="UP000029082">
    <property type="component" value="Unassembled WGS sequence"/>
</dbReference>
<dbReference type="GO" id="GO:0020037">
    <property type="term" value="F:heme binding"/>
    <property type="evidence" value="ECO:0007669"/>
    <property type="project" value="TreeGrafter"/>
</dbReference>
<evidence type="ECO:0000313" key="13">
    <source>
        <dbReference type="EMBL" id="KFI78330.1"/>
    </source>
</evidence>
<dbReference type="AlphaFoldDB" id="A0A087C4Y0"/>
<evidence type="ECO:0000313" key="14">
    <source>
        <dbReference type="Proteomes" id="UP000029082"/>
    </source>
</evidence>
<dbReference type="PANTHER" id="PTHR30365:SF15">
    <property type="entry name" value="CYTOCHROME BD UBIQUINOL OXIDASE SUBUNIT 1"/>
    <property type="match status" value="1"/>
</dbReference>
<name>A0A087C4Y0_9BIFI</name>
<feature type="transmembrane region" description="Helical" evidence="12">
    <location>
        <begin position="339"/>
        <end position="364"/>
    </location>
</feature>
<gene>
    <name evidence="13" type="ORF">BMON_1595</name>
</gene>
<feature type="transmembrane region" description="Helical" evidence="12">
    <location>
        <begin position="428"/>
        <end position="448"/>
    </location>
</feature>
<feature type="transmembrane region" description="Helical" evidence="12">
    <location>
        <begin position="91"/>
        <end position="115"/>
    </location>
</feature>
<dbReference type="RefSeq" id="WP_081882829.1">
    <property type="nucleotide sequence ID" value="NZ_JDUO01000005.1"/>
</dbReference>
<dbReference type="OrthoDB" id="9807042at2"/>
<dbReference type="eggNOG" id="COG1271">
    <property type="taxonomic scope" value="Bacteria"/>
</dbReference>
<proteinExistence type="inferred from homology"/>
<keyword evidence="3 12" id="KW-0813">Transport</keyword>
<evidence type="ECO:0000256" key="2">
    <source>
        <dbReference type="ARBA" id="ARBA00009819"/>
    </source>
</evidence>
<dbReference type="GO" id="GO:0019646">
    <property type="term" value="P:aerobic electron transport chain"/>
    <property type="evidence" value="ECO:0007669"/>
    <property type="project" value="InterPro"/>
</dbReference>
<feature type="transmembrane region" description="Helical" evidence="12">
    <location>
        <begin position="127"/>
        <end position="145"/>
    </location>
</feature>
<comment type="caution">
    <text evidence="13">The sequence shown here is derived from an EMBL/GenBank/DDBJ whole genome shotgun (WGS) entry which is preliminary data.</text>
</comment>
<keyword evidence="9 12" id="KW-1133">Transmembrane helix</keyword>
<dbReference type="GO" id="GO:0016682">
    <property type="term" value="F:oxidoreductase activity, acting on diphenols and related substances as donors, oxygen as acceptor"/>
    <property type="evidence" value="ECO:0007669"/>
    <property type="project" value="TreeGrafter"/>
</dbReference>
<keyword evidence="7 12" id="KW-0479">Metal-binding</keyword>
<dbReference type="InterPro" id="IPR002585">
    <property type="entry name" value="Cyt-d_ubiquinol_oxidase_su_1"/>
</dbReference>
<organism evidence="13 14">
    <name type="scientific">Bifidobacterium mongoliense DSM 21395</name>
    <dbReference type="NCBI Taxonomy" id="1437603"/>
    <lineage>
        <taxon>Bacteria</taxon>
        <taxon>Bacillati</taxon>
        <taxon>Actinomycetota</taxon>
        <taxon>Actinomycetes</taxon>
        <taxon>Bifidobacteriales</taxon>
        <taxon>Bifidobacteriaceae</taxon>
        <taxon>Bifidobacterium</taxon>
    </lineage>
</organism>
<dbReference type="EMBL" id="JGZE01000004">
    <property type="protein sequence ID" value="KFI78330.1"/>
    <property type="molecule type" value="Genomic_DNA"/>
</dbReference>
<reference evidence="13 14" key="1">
    <citation type="submission" date="2014-03" db="EMBL/GenBank/DDBJ databases">
        <title>Genomics of Bifidobacteria.</title>
        <authorList>
            <person name="Ventura M."/>
            <person name="Milani C."/>
            <person name="Lugli G.A."/>
        </authorList>
    </citation>
    <scope>NUCLEOTIDE SEQUENCE [LARGE SCALE GENOMIC DNA]</scope>
    <source>
        <strain evidence="13 14">DSM 21395</strain>
    </source>
</reference>
<keyword evidence="4 12" id="KW-1003">Cell membrane</keyword>
<protein>
    <submittedName>
        <fullName evidence="13">CydA, cytochrome d ubiquinol oxidase, subunit 1</fullName>
    </submittedName>
</protein>
<accession>A0A087C4Y0</accession>
<dbReference type="GO" id="GO:0070069">
    <property type="term" value="C:cytochrome complex"/>
    <property type="evidence" value="ECO:0007669"/>
    <property type="project" value="UniProtKB-UniRule"/>
</dbReference>
<dbReference type="GO" id="GO:0005886">
    <property type="term" value="C:plasma membrane"/>
    <property type="evidence" value="ECO:0007669"/>
    <property type="project" value="UniProtKB-SubCell"/>
</dbReference>
<evidence type="ECO:0000256" key="8">
    <source>
        <dbReference type="ARBA" id="ARBA00022982"/>
    </source>
</evidence>
<dbReference type="PIRSF" id="PIRSF006446">
    <property type="entry name" value="Cyt_quinol_oxidase_1"/>
    <property type="match status" value="1"/>
</dbReference>
<feature type="transmembrane region" description="Helical" evidence="12">
    <location>
        <begin position="376"/>
        <end position="398"/>
    </location>
</feature>
<evidence type="ECO:0000256" key="3">
    <source>
        <dbReference type="ARBA" id="ARBA00022448"/>
    </source>
</evidence>
<evidence type="ECO:0000256" key="1">
    <source>
        <dbReference type="ARBA" id="ARBA00004651"/>
    </source>
</evidence>